<evidence type="ECO:0000313" key="11">
    <source>
        <dbReference type="EMBL" id="KAF2898946.1"/>
    </source>
</evidence>
<evidence type="ECO:0000256" key="3">
    <source>
        <dbReference type="ARBA" id="ARBA00022692"/>
    </source>
</evidence>
<dbReference type="InterPro" id="IPR036179">
    <property type="entry name" value="Ig-like_dom_sf"/>
</dbReference>
<dbReference type="GO" id="GO:0016020">
    <property type="term" value="C:membrane"/>
    <property type="evidence" value="ECO:0007669"/>
    <property type="project" value="UniProtKB-SubCell"/>
</dbReference>
<keyword evidence="4 9" id="KW-0732">Signal</keyword>
<dbReference type="PANTHER" id="PTHR32178">
    <property type="entry name" value="FAM187"/>
    <property type="match status" value="1"/>
</dbReference>
<comment type="similarity">
    <text evidence="2">Belongs to the FAM187 family.</text>
</comment>
<dbReference type="SUPFAM" id="SSF48726">
    <property type="entry name" value="Immunoglobulin"/>
    <property type="match status" value="2"/>
</dbReference>
<dbReference type="Gene3D" id="2.60.40.10">
    <property type="entry name" value="Immunoglobulins"/>
    <property type="match status" value="1"/>
</dbReference>
<evidence type="ECO:0000256" key="2">
    <source>
        <dbReference type="ARBA" id="ARBA00008727"/>
    </source>
</evidence>
<keyword evidence="7" id="KW-0325">Glycoprotein</keyword>
<evidence type="ECO:0000256" key="4">
    <source>
        <dbReference type="ARBA" id="ARBA00022729"/>
    </source>
</evidence>
<name>A0A8K0D7T8_IGNLU</name>
<evidence type="ECO:0000256" key="1">
    <source>
        <dbReference type="ARBA" id="ARBA00004479"/>
    </source>
</evidence>
<accession>A0A8K0D7T8</accession>
<dbReference type="InterPro" id="IPR039311">
    <property type="entry name" value="FAM187A/B"/>
</dbReference>
<protein>
    <recommendedName>
        <fullName evidence="10">Ig-like domain-containing protein</fullName>
    </recommendedName>
</protein>
<dbReference type="OrthoDB" id="6434091at2759"/>
<dbReference type="PANTHER" id="PTHR32178:SF6">
    <property type="entry name" value="IG-LIKE DOMAIN-CONTAINING PROTEIN"/>
    <property type="match status" value="1"/>
</dbReference>
<evidence type="ECO:0000259" key="10">
    <source>
        <dbReference type="PROSITE" id="PS50835"/>
    </source>
</evidence>
<feature type="chain" id="PRO_5035435442" description="Ig-like domain-containing protein" evidence="9">
    <location>
        <begin position="19"/>
        <end position="519"/>
    </location>
</feature>
<keyword evidence="12" id="KW-1185">Reference proteome</keyword>
<dbReference type="SMART" id="SM00409">
    <property type="entry name" value="IG"/>
    <property type="match status" value="2"/>
</dbReference>
<dbReference type="InterPro" id="IPR013783">
    <property type="entry name" value="Ig-like_fold"/>
</dbReference>
<gene>
    <name evidence="11" type="ORF">ILUMI_07230</name>
</gene>
<reference evidence="11" key="1">
    <citation type="submission" date="2019-08" db="EMBL/GenBank/DDBJ databases">
        <title>The genome of the North American firefly Photinus pyralis.</title>
        <authorList>
            <consortium name="Photinus pyralis genome working group"/>
            <person name="Fallon T.R."/>
            <person name="Sander Lower S.E."/>
            <person name="Weng J.-K."/>
        </authorList>
    </citation>
    <scope>NUCLEOTIDE SEQUENCE</scope>
    <source>
        <strain evidence="11">TRF0915ILg1</strain>
        <tissue evidence="11">Whole body</tissue>
    </source>
</reference>
<dbReference type="InterPro" id="IPR003599">
    <property type="entry name" value="Ig_sub"/>
</dbReference>
<feature type="transmembrane region" description="Helical" evidence="8">
    <location>
        <begin position="490"/>
        <end position="511"/>
    </location>
</feature>
<evidence type="ECO:0000256" key="5">
    <source>
        <dbReference type="ARBA" id="ARBA00022989"/>
    </source>
</evidence>
<keyword evidence="6 8" id="KW-0472">Membrane</keyword>
<comment type="caution">
    <text evidence="11">The sequence shown here is derived from an EMBL/GenBank/DDBJ whole genome shotgun (WGS) entry which is preliminary data.</text>
</comment>
<organism evidence="11 12">
    <name type="scientific">Ignelater luminosus</name>
    <name type="common">Cucubano</name>
    <name type="synonym">Pyrophorus luminosus</name>
    <dbReference type="NCBI Taxonomy" id="2038154"/>
    <lineage>
        <taxon>Eukaryota</taxon>
        <taxon>Metazoa</taxon>
        <taxon>Ecdysozoa</taxon>
        <taxon>Arthropoda</taxon>
        <taxon>Hexapoda</taxon>
        <taxon>Insecta</taxon>
        <taxon>Pterygota</taxon>
        <taxon>Neoptera</taxon>
        <taxon>Endopterygota</taxon>
        <taxon>Coleoptera</taxon>
        <taxon>Polyphaga</taxon>
        <taxon>Elateriformia</taxon>
        <taxon>Elateroidea</taxon>
        <taxon>Elateridae</taxon>
        <taxon>Agrypninae</taxon>
        <taxon>Pyrophorini</taxon>
        <taxon>Ignelater</taxon>
    </lineage>
</organism>
<dbReference type="PROSITE" id="PS50835">
    <property type="entry name" value="IG_LIKE"/>
    <property type="match status" value="1"/>
</dbReference>
<feature type="signal peptide" evidence="9">
    <location>
        <begin position="1"/>
        <end position="18"/>
    </location>
</feature>
<evidence type="ECO:0000256" key="6">
    <source>
        <dbReference type="ARBA" id="ARBA00023136"/>
    </source>
</evidence>
<dbReference type="Proteomes" id="UP000801492">
    <property type="component" value="Unassembled WGS sequence"/>
</dbReference>
<keyword evidence="5 8" id="KW-1133">Transmembrane helix</keyword>
<feature type="domain" description="Ig-like" evidence="10">
    <location>
        <begin position="390"/>
        <end position="483"/>
    </location>
</feature>
<comment type="subcellular location">
    <subcellularLocation>
        <location evidence="1">Membrane</location>
        <topology evidence="1">Single-pass type I membrane protein</topology>
    </subcellularLocation>
</comment>
<sequence length="519" mass="59707">MNMFTITFLLLIFSPQYCISLFQKSYKNMLNKAKAYYKSQYGKDKTWHFLGYDVSEYPGANAEYRKINEQKWNEYYECLKIQNDNLGVHRSVTPEAVPAFEGSFISFDCKICLNPKERSKIDAVEWYWAPLNSHHLTLIDYTEHIILSPEDKTLTLYNLQETQTGQYMCKLGGALTAPYFLTVINSTTNVTEVHTQHAQQGPYPKLPEIIPLINLILDTVWGEWSPCSKCDEVGKRYKFGYCTIFMRDKENTTRNERRTKNKTSTVTHLNTSTTKIKKTTVTTKIPSSRKLTTTSIKKHTTISKHLLKEIELFKIFKNGVPCQSHILPESIKNITAIKMRTNEVMTGYCKVRCPEEGVFEVKDKDGNVIERANNSAGIYSMLQGMPPIEPPVERMLQYAIMGKPVMISCPGNLNTDTPIRWQVGSQKLIPEIIKLQSKGRIYISVMDKINIKKAKASDSNIYSCWQNNDLAGTVRLVVEKKIQLTFNHHIMLFGMVIILAVFLYVFTRAFFGRQYARFN</sequence>
<evidence type="ECO:0000256" key="8">
    <source>
        <dbReference type="SAM" id="Phobius"/>
    </source>
</evidence>
<proteinExistence type="inferred from homology"/>
<evidence type="ECO:0000256" key="7">
    <source>
        <dbReference type="ARBA" id="ARBA00023180"/>
    </source>
</evidence>
<evidence type="ECO:0000256" key="9">
    <source>
        <dbReference type="SAM" id="SignalP"/>
    </source>
</evidence>
<dbReference type="AlphaFoldDB" id="A0A8K0D7T8"/>
<dbReference type="InterPro" id="IPR007110">
    <property type="entry name" value="Ig-like_dom"/>
</dbReference>
<evidence type="ECO:0000313" key="12">
    <source>
        <dbReference type="Proteomes" id="UP000801492"/>
    </source>
</evidence>
<keyword evidence="3 8" id="KW-0812">Transmembrane</keyword>
<dbReference type="EMBL" id="VTPC01003155">
    <property type="protein sequence ID" value="KAF2898946.1"/>
    <property type="molecule type" value="Genomic_DNA"/>
</dbReference>